<evidence type="ECO:0000256" key="1">
    <source>
        <dbReference type="SAM" id="Phobius"/>
    </source>
</evidence>
<accession>A0A8C5HTT0</accession>
<dbReference type="Proteomes" id="UP000694680">
    <property type="component" value="Chromosome 11"/>
</dbReference>
<keyword evidence="4" id="KW-1185">Reference proteome</keyword>
<reference evidence="3" key="2">
    <citation type="submission" date="2025-08" db="UniProtKB">
        <authorList>
            <consortium name="Ensembl"/>
        </authorList>
    </citation>
    <scope>IDENTIFICATION</scope>
</reference>
<reference evidence="3" key="3">
    <citation type="submission" date="2025-09" db="UniProtKB">
        <authorList>
            <consortium name="Ensembl"/>
        </authorList>
    </citation>
    <scope>IDENTIFICATION</scope>
</reference>
<protein>
    <recommendedName>
        <fullName evidence="2">Distal membrane-arm assembly complex protein 1-like domain-containing protein</fullName>
    </recommendedName>
</protein>
<dbReference type="OrthoDB" id="6340866at2759"/>
<feature type="transmembrane region" description="Helical" evidence="1">
    <location>
        <begin position="20"/>
        <end position="41"/>
    </location>
</feature>
<feature type="transmembrane region" description="Helical" evidence="1">
    <location>
        <begin position="53"/>
        <end position="74"/>
    </location>
</feature>
<feature type="domain" description="Distal membrane-arm assembly complex protein 1-like" evidence="2">
    <location>
        <begin position="18"/>
        <end position="64"/>
    </location>
</feature>
<dbReference type="Ensembl" id="ENSGWIT00000053560.1">
    <property type="protein sequence ID" value="ENSGWIP00000049555.1"/>
    <property type="gene ID" value="ENSGWIG00000024171.1"/>
</dbReference>
<sequence>MSAAPESIVPDRKPLFGDCWGCRVLGGGGLVLSGAYVFNVARKAMKPGGPTSMGIVAQVTFAACVAAFGIVVLTDPVGKSTRKT</sequence>
<evidence type="ECO:0000313" key="3">
    <source>
        <dbReference type="Ensembl" id="ENSGWIP00000049555.1"/>
    </source>
</evidence>
<evidence type="ECO:0000313" key="4">
    <source>
        <dbReference type="Proteomes" id="UP000694680"/>
    </source>
</evidence>
<dbReference type="PANTHER" id="PTHR36469">
    <property type="entry name" value="DISTAL MEMBRANE-ARM ASSEMBLY COMPLEX PROTEIN 1"/>
    <property type="match status" value="1"/>
</dbReference>
<keyword evidence="1" id="KW-0812">Transmembrane</keyword>
<organism evidence="3 4">
    <name type="scientific">Gouania willdenowi</name>
    <name type="common">Blunt-snouted clingfish</name>
    <name type="synonym">Lepadogaster willdenowi</name>
    <dbReference type="NCBI Taxonomy" id="441366"/>
    <lineage>
        <taxon>Eukaryota</taxon>
        <taxon>Metazoa</taxon>
        <taxon>Chordata</taxon>
        <taxon>Craniata</taxon>
        <taxon>Vertebrata</taxon>
        <taxon>Euteleostomi</taxon>
        <taxon>Actinopterygii</taxon>
        <taxon>Neopterygii</taxon>
        <taxon>Teleostei</taxon>
        <taxon>Neoteleostei</taxon>
        <taxon>Acanthomorphata</taxon>
        <taxon>Ovalentaria</taxon>
        <taxon>Blenniimorphae</taxon>
        <taxon>Blenniiformes</taxon>
        <taxon>Gobiesocoidei</taxon>
        <taxon>Gobiesocidae</taxon>
        <taxon>Gobiesocinae</taxon>
        <taxon>Gouania</taxon>
    </lineage>
</organism>
<evidence type="ECO:0000259" key="2">
    <source>
        <dbReference type="Pfam" id="PF15055"/>
    </source>
</evidence>
<dbReference type="Pfam" id="PF15055">
    <property type="entry name" value="DMAC1_Dmo2"/>
    <property type="match status" value="1"/>
</dbReference>
<keyword evidence="1" id="KW-0472">Membrane</keyword>
<gene>
    <name evidence="3" type="primary">dmac1</name>
</gene>
<dbReference type="AlphaFoldDB" id="A0A8C5HTT0"/>
<dbReference type="PANTHER" id="PTHR36469:SF1">
    <property type="entry name" value="DISTAL MEMBRANE-ARM ASSEMBLY COMPLEX PROTEIN 1"/>
    <property type="match status" value="1"/>
</dbReference>
<reference evidence="3" key="1">
    <citation type="submission" date="2020-06" db="EMBL/GenBank/DDBJ databases">
        <authorList>
            <consortium name="Wellcome Sanger Institute Data Sharing"/>
        </authorList>
    </citation>
    <scope>NUCLEOTIDE SEQUENCE [LARGE SCALE GENOMIC DNA]</scope>
</reference>
<proteinExistence type="predicted"/>
<name>A0A8C5HTT0_GOUWI</name>
<keyword evidence="1" id="KW-1133">Transmembrane helix</keyword>
<dbReference type="InterPro" id="IPR028036">
    <property type="entry name" value="DMAC1-like_dom"/>
</dbReference>
<dbReference type="InterPro" id="IPR053117">
    <property type="entry name" value="DMAC_Protein"/>
</dbReference>